<accession>A0A3R7SN01</accession>
<sequence length="202" mass="23349">MSPIRTGDVVWLTTIALFMIQYGTSLAKRHRRPQYCDDIQSFSTLYHYLSFLFPFTSLLCSCYPFLLSPQFLFFPLFSPFSFLSFHSPLLSFPCVFIFVFTPFYIPTIFNFLSPLSSLHLSPSLFFSPLLSHILFLPSSPSLSPRFLSFLYLPFPLSHSFSPLLSFPHPAFLLFLLLEQANISAPYRVSLLRLVMPQRARVF</sequence>
<evidence type="ECO:0000256" key="1">
    <source>
        <dbReference type="SAM" id="Phobius"/>
    </source>
</evidence>
<proteinExistence type="predicted"/>
<feature type="transmembrane region" description="Helical" evidence="1">
    <location>
        <begin position="6"/>
        <end position="24"/>
    </location>
</feature>
<organism evidence="2 3">
    <name type="scientific">Penaeus vannamei</name>
    <name type="common">Whiteleg shrimp</name>
    <name type="synonym">Litopenaeus vannamei</name>
    <dbReference type="NCBI Taxonomy" id="6689"/>
    <lineage>
        <taxon>Eukaryota</taxon>
        <taxon>Metazoa</taxon>
        <taxon>Ecdysozoa</taxon>
        <taxon>Arthropoda</taxon>
        <taxon>Crustacea</taxon>
        <taxon>Multicrustacea</taxon>
        <taxon>Malacostraca</taxon>
        <taxon>Eumalacostraca</taxon>
        <taxon>Eucarida</taxon>
        <taxon>Decapoda</taxon>
        <taxon>Dendrobranchiata</taxon>
        <taxon>Penaeoidea</taxon>
        <taxon>Penaeidae</taxon>
        <taxon>Penaeus</taxon>
    </lineage>
</organism>
<protein>
    <submittedName>
        <fullName evidence="2">Uncharacterized protein</fullName>
    </submittedName>
</protein>
<feature type="transmembrane region" description="Helical" evidence="1">
    <location>
        <begin position="117"/>
        <end position="136"/>
    </location>
</feature>
<keyword evidence="1" id="KW-0472">Membrane</keyword>
<feature type="transmembrane region" description="Helical" evidence="1">
    <location>
        <begin position="86"/>
        <end position="105"/>
    </location>
</feature>
<feature type="transmembrane region" description="Helical" evidence="1">
    <location>
        <begin position="156"/>
        <end position="177"/>
    </location>
</feature>
<keyword evidence="3" id="KW-1185">Reference proteome</keyword>
<comment type="caution">
    <text evidence="2">The sequence shown here is derived from an EMBL/GenBank/DDBJ whole genome shotgun (WGS) entry which is preliminary data.</text>
</comment>
<gene>
    <name evidence="2" type="ORF">C7M84_013952</name>
</gene>
<dbReference type="EMBL" id="QCYY01002737">
    <property type="protein sequence ID" value="ROT67916.1"/>
    <property type="molecule type" value="Genomic_DNA"/>
</dbReference>
<name>A0A3R7SN01_PENVA</name>
<evidence type="ECO:0000313" key="2">
    <source>
        <dbReference type="EMBL" id="ROT67916.1"/>
    </source>
</evidence>
<reference evidence="2 3" key="1">
    <citation type="submission" date="2018-04" db="EMBL/GenBank/DDBJ databases">
        <authorList>
            <person name="Zhang X."/>
            <person name="Yuan J."/>
            <person name="Li F."/>
            <person name="Xiang J."/>
        </authorList>
    </citation>
    <scope>NUCLEOTIDE SEQUENCE [LARGE SCALE GENOMIC DNA]</scope>
    <source>
        <tissue evidence="2">Muscle</tissue>
    </source>
</reference>
<keyword evidence="1" id="KW-1133">Transmembrane helix</keyword>
<evidence type="ECO:0000313" key="3">
    <source>
        <dbReference type="Proteomes" id="UP000283509"/>
    </source>
</evidence>
<dbReference type="Proteomes" id="UP000283509">
    <property type="component" value="Unassembled WGS sequence"/>
</dbReference>
<dbReference type="AlphaFoldDB" id="A0A3R7SN01"/>
<keyword evidence="1" id="KW-0812">Transmembrane</keyword>
<feature type="transmembrane region" description="Helical" evidence="1">
    <location>
        <begin position="45"/>
        <end position="66"/>
    </location>
</feature>
<reference evidence="2 3" key="2">
    <citation type="submission" date="2019-01" db="EMBL/GenBank/DDBJ databases">
        <title>The decoding of complex shrimp genome reveals the adaptation for benthos swimmer, frequently molting mechanism and breeding impact on genome.</title>
        <authorList>
            <person name="Sun Y."/>
            <person name="Gao Y."/>
            <person name="Yu Y."/>
        </authorList>
    </citation>
    <scope>NUCLEOTIDE SEQUENCE [LARGE SCALE GENOMIC DNA]</scope>
    <source>
        <tissue evidence="2">Muscle</tissue>
    </source>
</reference>